<protein>
    <submittedName>
        <fullName evidence="1">Uncharacterized protein</fullName>
    </submittedName>
</protein>
<evidence type="ECO:0000313" key="1">
    <source>
        <dbReference type="EMBL" id="EDP98242.1"/>
    </source>
</evidence>
<dbReference type="STRING" id="391587.KAOT1_13532"/>
<keyword evidence="2" id="KW-1185">Reference proteome</keyword>
<reference evidence="1 2" key="1">
    <citation type="journal article" date="2011" name="J. Bacteriol.">
        <title>Genome sequence of the algicidal bacterium Kordia algicida OT-1.</title>
        <authorList>
            <person name="Lee H.S."/>
            <person name="Kang S.G."/>
            <person name="Kwon K.K."/>
            <person name="Lee J.H."/>
            <person name="Kim S.J."/>
        </authorList>
    </citation>
    <scope>NUCLEOTIDE SEQUENCE [LARGE SCALE GENOMIC DNA]</scope>
    <source>
        <strain evidence="1 2">OT-1</strain>
    </source>
</reference>
<name>A9DK20_9FLAO</name>
<organism evidence="1 2">
    <name type="scientific">Kordia algicida OT-1</name>
    <dbReference type="NCBI Taxonomy" id="391587"/>
    <lineage>
        <taxon>Bacteria</taxon>
        <taxon>Pseudomonadati</taxon>
        <taxon>Bacteroidota</taxon>
        <taxon>Flavobacteriia</taxon>
        <taxon>Flavobacteriales</taxon>
        <taxon>Flavobacteriaceae</taxon>
        <taxon>Kordia</taxon>
    </lineage>
</organism>
<evidence type="ECO:0000313" key="2">
    <source>
        <dbReference type="Proteomes" id="UP000002945"/>
    </source>
</evidence>
<gene>
    <name evidence="1" type="ORF">KAOT1_13532</name>
</gene>
<dbReference type="AlphaFoldDB" id="A9DK20"/>
<sequence>MLESILKLGTTLSKKEQRQITGGMWPRTEEACHQCGGEWYAPLCALPHDSPCAS</sequence>
<dbReference type="HOGENOM" id="CLU_3062584_0_0_10"/>
<proteinExistence type="predicted"/>
<accession>A9DK20</accession>
<dbReference type="EMBL" id="ABIB01000001">
    <property type="protein sequence ID" value="EDP98242.1"/>
    <property type="molecule type" value="Genomic_DNA"/>
</dbReference>
<dbReference type="eggNOG" id="ENOG502ZFQT">
    <property type="taxonomic scope" value="Bacteria"/>
</dbReference>
<dbReference type="RefSeq" id="WP_007095255.1">
    <property type="nucleotide sequence ID" value="NZ_CP142125.1"/>
</dbReference>
<comment type="caution">
    <text evidence="1">The sequence shown here is derived from an EMBL/GenBank/DDBJ whole genome shotgun (WGS) entry which is preliminary data.</text>
</comment>
<dbReference type="Proteomes" id="UP000002945">
    <property type="component" value="Unassembled WGS sequence"/>
</dbReference>